<dbReference type="PROSITE" id="PS00455">
    <property type="entry name" value="AMP_BINDING"/>
    <property type="match status" value="1"/>
</dbReference>
<dbReference type="Gene3D" id="3.30.300.30">
    <property type="match status" value="1"/>
</dbReference>
<evidence type="ECO:0000313" key="4">
    <source>
        <dbReference type="Proteomes" id="UP000010164"/>
    </source>
</evidence>
<dbReference type="InterPro" id="IPR020845">
    <property type="entry name" value="AMP-binding_CS"/>
</dbReference>
<protein>
    <submittedName>
        <fullName evidence="3">AMP-dependent synthetase and ligase</fullName>
    </submittedName>
</protein>
<name>L0WA51_9GAMM</name>
<dbReference type="GO" id="GO:0016874">
    <property type="term" value="F:ligase activity"/>
    <property type="evidence" value="ECO:0007669"/>
    <property type="project" value="UniProtKB-KW"/>
</dbReference>
<evidence type="ECO:0000313" key="3">
    <source>
        <dbReference type="EMBL" id="EKF73846.1"/>
    </source>
</evidence>
<dbReference type="Gene3D" id="3.40.50.12780">
    <property type="entry name" value="N-terminal domain of ligase-like"/>
    <property type="match status" value="1"/>
</dbReference>
<feature type="domain" description="AMP-dependent synthetase/ligase" evidence="2">
    <location>
        <begin position="3"/>
        <end position="312"/>
    </location>
</feature>
<dbReference type="SUPFAM" id="SSF56801">
    <property type="entry name" value="Acetyl-CoA synthetase-like"/>
    <property type="match status" value="1"/>
</dbReference>
<comment type="caution">
    <text evidence="3">The sequence shown here is derived from an EMBL/GenBank/DDBJ whole genome shotgun (WGS) entry which is preliminary data.</text>
</comment>
<dbReference type="PATRIC" id="fig|1177179.3.peg.2310"/>
<dbReference type="eggNOG" id="COG1022">
    <property type="taxonomic scope" value="Bacteria"/>
</dbReference>
<organism evidence="3 4">
    <name type="scientific">Alcanivorax hongdengensis A-11-3</name>
    <dbReference type="NCBI Taxonomy" id="1177179"/>
    <lineage>
        <taxon>Bacteria</taxon>
        <taxon>Pseudomonadati</taxon>
        <taxon>Pseudomonadota</taxon>
        <taxon>Gammaproteobacteria</taxon>
        <taxon>Oceanospirillales</taxon>
        <taxon>Alcanivoracaceae</taxon>
        <taxon>Alcanivorax</taxon>
    </lineage>
</organism>
<proteinExistence type="predicted"/>
<dbReference type="Proteomes" id="UP000010164">
    <property type="component" value="Unassembled WGS sequence"/>
</dbReference>
<dbReference type="PANTHER" id="PTHR43767:SF8">
    <property type="entry name" value="LONG-CHAIN-FATTY-ACID--COA LIGASE"/>
    <property type="match status" value="1"/>
</dbReference>
<gene>
    <name evidence="3" type="ORF">A11A3_11573</name>
</gene>
<accession>L0WA51</accession>
<keyword evidence="1 3" id="KW-0436">Ligase</keyword>
<dbReference type="InterPro" id="IPR000873">
    <property type="entry name" value="AMP-dep_synth/lig_dom"/>
</dbReference>
<sequence>MSEHARQRPQVTALDGEQPLSYGELLPAIEALAARLLARQVQRLALCGDNSPAWIIADLAAQHAGCVVVPVPGFFSAEQVAHLYARAGIDAVYHADTDTLQAHDGVPAGMPPETAKVTFTSGSTGQPKGVCLTLDHQRRTVLALAERLAPHAGDRHLCVLPFATLLENLAGIYLPLWLGATVVVRPLASLGFTGSSTMDPFRLFQSLNETRPESLILVPELLRLLTLMAGKGLPVPDSLRYIAVGGGKVDPTLLSRAHALGLPVYEGYGLSECGSVVALNVPGDNRPGCAGRPLGHVQLTISERGEIQVRDGVMAGYLGEPTAARTWGTGDLGVLDHDGFLRVSGRAKNLLITAYGRNVNPEWVESVFQACDTLRSVVVFGDGEPSLSAVLVPLPGVDDAALADTVARVNASLPDYARVSHWLRVETPFSADNGLATANGRPRREAIFRTYGDALQQAGQATLAYS</sequence>
<evidence type="ECO:0000259" key="2">
    <source>
        <dbReference type="Pfam" id="PF00501"/>
    </source>
</evidence>
<dbReference type="STRING" id="1177179.A11A3_11573"/>
<dbReference type="Pfam" id="PF23562">
    <property type="entry name" value="AMP-binding_C_3"/>
    <property type="match status" value="1"/>
</dbReference>
<dbReference type="InterPro" id="IPR050237">
    <property type="entry name" value="ATP-dep_AMP-bd_enzyme"/>
</dbReference>
<keyword evidence="4" id="KW-1185">Reference proteome</keyword>
<dbReference type="InterPro" id="IPR042099">
    <property type="entry name" value="ANL_N_sf"/>
</dbReference>
<reference evidence="3 4" key="1">
    <citation type="journal article" date="2012" name="J. Bacteriol.">
        <title>Genome Sequence of the Alkane-Degrading Bacterium Alcanivorax hongdengensis Type Strain A-11-3.</title>
        <authorList>
            <person name="Lai Q."/>
            <person name="Shao Z."/>
        </authorList>
    </citation>
    <scope>NUCLEOTIDE SEQUENCE [LARGE SCALE GENOMIC DNA]</scope>
    <source>
        <strain evidence="3 4">A-11-3</strain>
    </source>
</reference>
<dbReference type="AlphaFoldDB" id="L0WA51"/>
<dbReference type="PANTHER" id="PTHR43767">
    <property type="entry name" value="LONG-CHAIN-FATTY-ACID--COA LIGASE"/>
    <property type="match status" value="1"/>
</dbReference>
<dbReference type="EMBL" id="AMRJ01000018">
    <property type="protein sequence ID" value="EKF73846.1"/>
    <property type="molecule type" value="Genomic_DNA"/>
</dbReference>
<dbReference type="InterPro" id="IPR045851">
    <property type="entry name" value="AMP-bd_C_sf"/>
</dbReference>
<dbReference type="Pfam" id="PF00501">
    <property type="entry name" value="AMP-binding"/>
    <property type="match status" value="1"/>
</dbReference>
<evidence type="ECO:0000256" key="1">
    <source>
        <dbReference type="ARBA" id="ARBA00022598"/>
    </source>
</evidence>